<evidence type="ECO:0000256" key="4">
    <source>
        <dbReference type="ARBA" id="ARBA00022989"/>
    </source>
</evidence>
<evidence type="ECO:0000256" key="2">
    <source>
        <dbReference type="ARBA" id="ARBA00004141"/>
    </source>
</evidence>
<evidence type="ECO:0000256" key="12">
    <source>
        <dbReference type="SAM" id="Phobius"/>
    </source>
</evidence>
<keyword evidence="6 10" id="KW-0238">DNA-binding</keyword>
<evidence type="ECO:0000256" key="9">
    <source>
        <dbReference type="ARBA" id="ARBA00023242"/>
    </source>
</evidence>
<evidence type="ECO:0000256" key="3">
    <source>
        <dbReference type="ARBA" id="ARBA00022692"/>
    </source>
</evidence>
<dbReference type="GeneID" id="30012902"/>
<feature type="region of interest" description="Disordered" evidence="11">
    <location>
        <begin position="44"/>
        <end position="109"/>
    </location>
</feature>
<dbReference type="AlphaFoldDB" id="A0A178ZAD3"/>
<keyword evidence="4 12" id="KW-1133">Transmembrane helix</keyword>
<proteinExistence type="inferred from homology"/>
<accession>A0A178ZAD3</accession>
<comment type="function">
    <text evidence="10">Component of the sequence-specific heterotrimeric transcription factor (NF-Y) which specifically recognizes a 5'-CCAAT-3' box motif found in the promoters of its target genes.</text>
</comment>
<sequence length="577" mass="65849">MEKVDADVHQFDILDGSPLYVNPKQFHRIIKRRVARQKAREATVGATYSQDAPANDSQGASSWASSGGDSYHASEPSVDEARTELRLPFRKYGDERDKDGDTLSIESHSIKPFKPERHSSDWPYSCKYFVPELMNAEGATSLLKGDAEFLPAESNTSECFTVVDLTETGPHSFVLSPTDSQFDERLRMTDLSHGSTRIIFVSQKRLCLKNYTTSRYGLQHSTWLRILSSGDIPPDAVQLIHENNGCRGSHTSFCSDVRSIPCRTKASSNKLWETLCAYHIWLKPRPWWNEEHFVYARHDFHSTRKLLLVVGTSLDAQRQRVLSQFRSVTQPHLFSVLLALTTTWTKDLEEFVWEQDFSTQRLESDTGWSTVGHTQLKPLPREKLALRKDVIFTKDALSHALRASESFDELFTFLSKEIHSIPLDCYKVKLRSDQLKDAFLQQSCKQWHQKSQAQGLMERLDTQWKIVSALMAQHNNSLNYQIATDSRVDTVIMRRISFVTIAFLPATFLATFFSMSFFHVTSDDLAASPAIWIYVACVVPLTLAIAWQSSTRGLSAVRWATSKLRRRTPKKSVFFED</sequence>
<dbReference type="Gene3D" id="6.10.250.2430">
    <property type="match status" value="1"/>
</dbReference>
<evidence type="ECO:0000256" key="11">
    <source>
        <dbReference type="SAM" id="MobiDB-lite"/>
    </source>
</evidence>
<organism evidence="13 14">
    <name type="scientific">Fonsecaea erecta</name>
    <dbReference type="NCBI Taxonomy" id="1367422"/>
    <lineage>
        <taxon>Eukaryota</taxon>
        <taxon>Fungi</taxon>
        <taxon>Dikarya</taxon>
        <taxon>Ascomycota</taxon>
        <taxon>Pezizomycotina</taxon>
        <taxon>Eurotiomycetes</taxon>
        <taxon>Chaetothyriomycetidae</taxon>
        <taxon>Chaetothyriales</taxon>
        <taxon>Herpotrichiellaceae</taxon>
        <taxon>Fonsecaea</taxon>
    </lineage>
</organism>
<dbReference type="GO" id="GO:0046873">
    <property type="term" value="F:metal ion transmembrane transporter activity"/>
    <property type="evidence" value="ECO:0007669"/>
    <property type="project" value="InterPro"/>
</dbReference>
<evidence type="ECO:0000256" key="1">
    <source>
        <dbReference type="ARBA" id="ARBA00004123"/>
    </source>
</evidence>
<name>A0A178ZAD3_9EURO</name>
<keyword evidence="5 10" id="KW-0805">Transcription regulation</keyword>
<reference evidence="13 14" key="1">
    <citation type="submission" date="2016-04" db="EMBL/GenBank/DDBJ databases">
        <title>Draft genome of Fonsecaea erecta CBS 125763.</title>
        <authorList>
            <person name="Weiss V.A."/>
            <person name="Vicente V.A."/>
            <person name="Raittz R.T."/>
            <person name="Moreno L.F."/>
            <person name="De Souza E.M."/>
            <person name="Pedrosa F.O."/>
            <person name="Steffens M.B."/>
            <person name="Faoro H."/>
            <person name="Tadra-Sfeir M.Z."/>
            <person name="Najafzadeh M.J."/>
            <person name="Felipe M.S."/>
            <person name="Teixeira M."/>
            <person name="Sun J."/>
            <person name="Xi L."/>
            <person name="Gomes R."/>
            <person name="De Azevedo C.M."/>
            <person name="Salgado C.G."/>
            <person name="Da Silva M.B."/>
            <person name="Nascimento M.F."/>
            <person name="Queiroz-Telles F."/>
            <person name="Attili D.S."/>
            <person name="Gorbushina A."/>
        </authorList>
    </citation>
    <scope>NUCLEOTIDE SEQUENCE [LARGE SCALE GENOMIC DNA]</scope>
    <source>
        <strain evidence="13 14">CBS 125763</strain>
    </source>
</reference>
<comment type="subunit">
    <text evidence="10">Heterotrimer.</text>
</comment>
<evidence type="ECO:0000256" key="7">
    <source>
        <dbReference type="ARBA" id="ARBA00023136"/>
    </source>
</evidence>
<dbReference type="Pfam" id="PF01544">
    <property type="entry name" value="CorA"/>
    <property type="match status" value="1"/>
</dbReference>
<dbReference type="GO" id="GO:0016020">
    <property type="term" value="C:membrane"/>
    <property type="evidence" value="ECO:0007669"/>
    <property type="project" value="UniProtKB-SubCell"/>
</dbReference>
<dbReference type="InterPro" id="IPR001289">
    <property type="entry name" value="NFYA"/>
</dbReference>
<dbReference type="GO" id="GO:0005634">
    <property type="term" value="C:nucleus"/>
    <property type="evidence" value="ECO:0007669"/>
    <property type="project" value="UniProtKB-SubCell"/>
</dbReference>
<evidence type="ECO:0000256" key="10">
    <source>
        <dbReference type="RuleBase" id="RU367155"/>
    </source>
</evidence>
<dbReference type="InterPro" id="IPR002523">
    <property type="entry name" value="MgTranspt_CorA/ZnTranspt_ZntB"/>
</dbReference>
<comment type="caution">
    <text evidence="13">The sequence shown here is derived from an EMBL/GenBank/DDBJ whole genome shotgun (WGS) entry which is preliminary data.</text>
</comment>
<comment type="similarity">
    <text evidence="10">Belongs to the NFYA/HAP2 subunit family.</text>
</comment>
<dbReference type="SUPFAM" id="SSF144083">
    <property type="entry name" value="Magnesium transport protein CorA, transmembrane region"/>
    <property type="match status" value="1"/>
</dbReference>
<feature type="transmembrane region" description="Helical" evidence="12">
    <location>
        <begin position="530"/>
        <end position="547"/>
    </location>
</feature>
<dbReference type="Gene3D" id="1.20.58.340">
    <property type="entry name" value="Magnesium transport protein CorA, transmembrane region"/>
    <property type="match status" value="1"/>
</dbReference>
<dbReference type="InterPro" id="IPR045863">
    <property type="entry name" value="CorA_TM1_TM2"/>
</dbReference>
<evidence type="ECO:0000313" key="14">
    <source>
        <dbReference type="Proteomes" id="UP000078343"/>
    </source>
</evidence>
<dbReference type="PROSITE" id="PS51152">
    <property type="entry name" value="NFYA_HAP2_2"/>
    <property type="match status" value="1"/>
</dbReference>
<evidence type="ECO:0000313" key="13">
    <source>
        <dbReference type="EMBL" id="OAP56622.1"/>
    </source>
</evidence>
<keyword evidence="8 10" id="KW-0804">Transcription</keyword>
<evidence type="ECO:0000256" key="8">
    <source>
        <dbReference type="ARBA" id="ARBA00023163"/>
    </source>
</evidence>
<comment type="subcellular location">
    <subcellularLocation>
        <location evidence="2">Membrane</location>
        <topology evidence="2">Multi-pass membrane protein</topology>
    </subcellularLocation>
    <subcellularLocation>
        <location evidence="1 10">Nucleus</location>
    </subcellularLocation>
</comment>
<dbReference type="EMBL" id="LVYI01000008">
    <property type="protein sequence ID" value="OAP56622.1"/>
    <property type="molecule type" value="Genomic_DNA"/>
</dbReference>
<keyword evidence="14" id="KW-1185">Reference proteome</keyword>
<dbReference type="RefSeq" id="XP_018689989.1">
    <property type="nucleotide sequence ID" value="XM_018840242.1"/>
</dbReference>
<feature type="compositionally biased region" description="Basic and acidic residues" evidence="11">
    <location>
        <begin position="79"/>
        <end position="101"/>
    </location>
</feature>
<dbReference type="GO" id="GO:0003700">
    <property type="term" value="F:DNA-binding transcription factor activity"/>
    <property type="evidence" value="ECO:0007669"/>
    <property type="project" value="UniProtKB-UniRule"/>
</dbReference>
<feature type="compositionally biased region" description="Low complexity" evidence="11">
    <location>
        <begin position="56"/>
        <end position="70"/>
    </location>
</feature>
<feature type="transmembrane region" description="Helical" evidence="12">
    <location>
        <begin position="496"/>
        <end position="518"/>
    </location>
</feature>
<gene>
    <name evidence="13" type="ORF">AYL99_08734</name>
</gene>
<protein>
    <recommendedName>
        <fullName evidence="10">Transcriptional activator HAP2</fullName>
    </recommendedName>
</protein>
<dbReference type="Proteomes" id="UP000078343">
    <property type="component" value="Unassembled WGS sequence"/>
</dbReference>
<keyword evidence="3 12" id="KW-0812">Transmembrane</keyword>
<dbReference type="OrthoDB" id="5207033at2759"/>
<dbReference type="GO" id="GO:0003677">
    <property type="term" value="F:DNA binding"/>
    <property type="evidence" value="ECO:0007669"/>
    <property type="project" value="UniProtKB-KW"/>
</dbReference>
<keyword evidence="9 10" id="KW-0539">Nucleus</keyword>
<evidence type="ECO:0000256" key="5">
    <source>
        <dbReference type="ARBA" id="ARBA00023015"/>
    </source>
</evidence>
<evidence type="ECO:0000256" key="6">
    <source>
        <dbReference type="ARBA" id="ARBA00023125"/>
    </source>
</evidence>
<dbReference type="Pfam" id="PF02045">
    <property type="entry name" value="CBFB_NFYA"/>
    <property type="match status" value="1"/>
</dbReference>
<keyword evidence="7 12" id="KW-0472">Membrane</keyword>